<keyword evidence="4" id="KW-1185">Reference proteome</keyword>
<evidence type="ECO:0000313" key="4">
    <source>
        <dbReference type="Proteomes" id="UP001501000"/>
    </source>
</evidence>
<feature type="compositionally biased region" description="Basic and acidic residues" evidence="1">
    <location>
        <begin position="282"/>
        <end position="295"/>
    </location>
</feature>
<dbReference type="PANTHER" id="PTHR30157:SF0">
    <property type="entry name" value="NADPH-DEPENDENT FERRIC-CHELATE REDUCTASE"/>
    <property type="match status" value="1"/>
</dbReference>
<comment type="caution">
    <text evidence="3">The sequence shown here is derived from an EMBL/GenBank/DDBJ whole genome shotgun (WGS) entry which is preliminary data.</text>
</comment>
<dbReference type="Pfam" id="PF08021">
    <property type="entry name" value="FAD_binding_9"/>
    <property type="match status" value="1"/>
</dbReference>
<dbReference type="PANTHER" id="PTHR30157">
    <property type="entry name" value="FERRIC REDUCTASE, NADPH-DEPENDENT"/>
    <property type="match status" value="1"/>
</dbReference>
<feature type="domain" description="FAD-binding FR-type" evidence="2">
    <location>
        <begin position="17"/>
        <end position="151"/>
    </location>
</feature>
<feature type="region of interest" description="Disordered" evidence="1">
    <location>
        <begin position="1"/>
        <end position="20"/>
    </location>
</feature>
<dbReference type="EMBL" id="BAABAJ010000008">
    <property type="protein sequence ID" value="GAA3920964.1"/>
    <property type="molecule type" value="Genomic_DNA"/>
</dbReference>
<dbReference type="Gene3D" id="2.40.30.10">
    <property type="entry name" value="Translation factors"/>
    <property type="match status" value="1"/>
</dbReference>
<protein>
    <submittedName>
        <fullName evidence="3">Siderophore-interacting protein</fullName>
    </submittedName>
</protein>
<dbReference type="Proteomes" id="UP001501000">
    <property type="component" value="Unassembled WGS sequence"/>
</dbReference>
<dbReference type="SUPFAM" id="SSF63380">
    <property type="entry name" value="Riboflavin synthase domain-like"/>
    <property type="match status" value="1"/>
</dbReference>
<dbReference type="InterPro" id="IPR017938">
    <property type="entry name" value="Riboflavin_synthase-like_b-brl"/>
</dbReference>
<dbReference type="InterPro" id="IPR013113">
    <property type="entry name" value="SIP_FAD-bd"/>
</dbReference>
<dbReference type="Gene3D" id="3.40.50.80">
    <property type="entry name" value="Nucleotide-binding domain of ferredoxin-NADP reductase (FNR) module"/>
    <property type="match status" value="1"/>
</dbReference>
<dbReference type="InterPro" id="IPR039374">
    <property type="entry name" value="SIP_fam"/>
</dbReference>
<proteinExistence type="predicted"/>
<evidence type="ECO:0000313" key="3">
    <source>
        <dbReference type="EMBL" id="GAA3920964.1"/>
    </source>
</evidence>
<dbReference type="CDD" id="cd06193">
    <property type="entry name" value="siderophore_interacting"/>
    <property type="match status" value="1"/>
</dbReference>
<dbReference type="InterPro" id="IPR007037">
    <property type="entry name" value="SIP_rossman_dom"/>
</dbReference>
<dbReference type="PROSITE" id="PS51384">
    <property type="entry name" value="FAD_FR"/>
    <property type="match status" value="1"/>
</dbReference>
<dbReference type="InterPro" id="IPR017927">
    <property type="entry name" value="FAD-bd_FR_type"/>
</dbReference>
<evidence type="ECO:0000259" key="2">
    <source>
        <dbReference type="PROSITE" id="PS51384"/>
    </source>
</evidence>
<organism evidence="3 4">
    <name type="scientific">Streptomyces gulbargensis</name>
    <dbReference type="NCBI Taxonomy" id="364901"/>
    <lineage>
        <taxon>Bacteria</taxon>
        <taxon>Bacillati</taxon>
        <taxon>Actinomycetota</taxon>
        <taxon>Actinomycetes</taxon>
        <taxon>Kitasatosporales</taxon>
        <taxon>Streptomycetaceae</taxon>
        <taxon>Streptomyces</taxon>
    </lineage>
</organism>
<dbReference type="InterPro" id="IPR039261">
    <property type="entry name" value="FNR_nucleotide-bd"/>
</dbReference>
<name>A0ABP7MGK2_9ACTN</name>
<reference evidence="4" key="1">
    <citation type="journal article" date="2019" name="Int. J. Syst. Evol. Microbiol.">
        <title>The Global Catalogue of Microorganisms (GCM) 10K type strain sequencing project: providing services to taxonomists for standard genome sequencing and annotation.</title>
        <authorList>
            <consortium name="The Broad Institute Genomics Platform"/>
            <consortium name="The Broad Institute Genome Sequencing Center for Infectious Disease"/>
            <person name="Wu L."/>
            <person name="Ma J."/>
        </authorList>
    </citation>
    <scope>NUCLEOTIDE SEQUENCE [LARGE SCALE GENOMIC DNA]</scope>
    <source>
        <strain evidence="4">JCM 16956</strain>
    </source>
</reference>
<dbReference type="RefSeq" id="WP_345283184.1">
    <property type="nucleotide sequence ID" value="NZ_BAABAJ010000008.1"/>
</dbReference>
<gene>
    <name evidence="3" type="ORF">GCM10022244_32750</name>
</gene>
<feature type="region of interest" description="Disordered" evidence="1">
    <location>
        <begin position="272"/>
        <end position="295"/>
    </location>
</feature>
<dbReference type="Pfam" id="PF04954">
    <property type="entry name" value="SIP"/>
    <property type="match status" value="1"/>
</dbReference>
<sequence length="295" mass="31467">MSTPASFSPSPAGESPLPLRRLRVTGVARPTPRTVRVTLAGPGLDGLVLAGPDQQVKLFLPREGRAEPVLPAPGPDGDVMRWYGAYAAIPEAERPWMRSYTLSGHDPAAGTVDVDFVLHGGEEGPATRWARRARPGDVLGMFGPSPDFAVPFDTGAGDWTLLYADACALPALTTVVAALPAGRAALALVQVPDAAEERPLPSPARLTVHWLRDGDSPVDALRAAAPPPGLPHAWLAGEASVVRDLRRHLVRERGLDRRAVHFTGYWRRSLAQDAAPTPEDLAEARERLADAREGA</sequence>
<accession>A0ABP7MGK2</accession>
<evidence type="ECO:0000256" key="1">
    <source>
        <dbReference type="SAM" id="MobiDB-lite"/>
    </source>
</evidence>